<accession>A0A4Y2EIT5</accession>
<proteinExistence type="predicted"/>
<dbReference type="Proteomes" id="UP000499080">
    <property type="component" value="Unassembled WGS sequence"/>
</dbReference>
<organism evidence="2 3">
    <name type="scientific">Araneus ventricosus</name>
    <name type="common">Orbweaver spider</name>
    <name type="synonym">Epeira ventricosa</name>
    <dbReference type="NCBI Taxonomy" id="182803"/>
    <lineage>
        <taxon>Eukaryota</taxon>
        <taxon>Metazoa</taxon>
        <taxon>Ecdysozoa</taxon>
        <taxon>Arthropoda</taxon>
        <taxon>Chelicerata</taxon>
        <taxon>Arachnida</taxon>
        <taxon>Araneae</taxon>
        <taxon>Araneomorphae</taxon>
        <taxon>Entelegynae</taxon>
        <taxon>Araneoidea</taxon>
        <taxon>Araneidae</taxon>
        <taxon>Araneus</taxon>
    </lineage>
</organism>
<evidence type="ECO:0000313" key="2">
    <source>
        <dbReference type="EMBL" id="GBM28711.1"/>
    </source>
</evidence>
<gene>
    <name evidence="2" type="ORF">AVEN_82218_1</name>
</gene>
<protein>
    <submittedName>
        <fullName evidence="2">Uncharacterized protein</fullName>
    </submittedName>
</protein>
<dbReference type="AlphaFoldDB" id="A0A4Y2EIT5"/>
<reference evidence="2 3" key="1">
    <citation type="journal article" date="2019" name="Sci. Rep.">
        <title>Orb-weaving spider Araneus ventricosus genome elucidates the spidroin gene catalogue.</title>
        <authorList>
            <person name="Kono N."/>
            <person name="Nakamura H."/>
            <person name="Ohtoshi R."/>
            <person name="Moran D.A.P."/>
            <person name="Shinohara A."/>
            <person name="Yoshida Y."/>
            <person name="Fujiwara M."/>
            <person name="Mori M."/>
            <person name="Tomita M."/>
            <person name="Arakawa K."/>
        </authorList>
    </citation>
    <scope>NUCLEOTIDE SEQUENCE [LARGE SCALE GENOMIC DNA]</scope>
</reference>
<keyword evidence="3" id="KW-1185">Reference proteome</keyword>
<feature type="region of interest" description="Disordered" evidence="1">
    <location>
        <begin position="1"/>
        <end position="31"/>
    </location>
</feature>
<evidence type="ECO:0000313" key="3">
    <source>
        <dbReference type="Proteomes" id="UP000499080"/>
    </source>
</evidence>
<evidence type="ECO:0000256" key="1">
    <source>
        <dbReference type="SAM" id="MobiDB-lite"/>
    </source>
</evidence>
<dbReference type="EMBL" id="BGPR01092843">
    <property type="protein sequence ID" value="GBM28711.1"/>
    <property type="molecule type" value="Genomic_DNA"/>
</dbReference>
<name>A0A4Y2EIT5_ARAVE</name>
<dbReference type="OrthoDB" id="5871067at2759"/>
<sequence length="197" mass="22517">MPVTPEEVPERATNEWETSENEERADISQTTIQCLPTEEGILREYPPYTVPIELGDFQDDVTNESRGNNIVQSVSDGEQGTSREPVVEIQDCEVDERTADCEEGVPQRCCDCLRNTRSSICYDDHKRNGVWNKEYVGKYPDASYYSPSTMSSAERERFLSGHKETKFETFDFQKRNVGLSYVSSYTPVTSLNEHEKC</sequence>
<comment type="caution">
    <text evidence="2">The sequence shown here is derived from an EMBL/GenBank/DDBJ whole genome shotgun (WGS) entry which is preliminary data.</text>
</comment>